<accession>A0A0L0BKQ2</accession>
<evidence type="ECO:0000313" key="3">
    <source>
        <dbReference type="Proteomes" id="UP000037069"/>
    </source>
</evidence>
<comment type="caution">
    <text evidence="2">The sequence shown here is derived from an EMBL/GenBank/DDBJ whole genome shotgun (WGS) entry which is preliminary data.</text>
</comment>
<sequence length="65" mass="7390">MVRELLHHLQIVQKTIFVFLCLAAFVAAVPADESLPGDLYDQDQYSAQNPQSFFKLKKIKKLLLG</sequence>
<dbReference type="Proteomes" id="UP000037069">
    <property type="component" value="Unassembled WGS sequence"/>
</dbReference>
<feature type="signal peptide" evidence="1">
    <location>
        <begin position="1"/>
        <end position="28"/>
    </location>
</feature>
<proteinExistence type="predicted"/>
<dbReference type="EMBL" id="JRES01001708">
    <property type="protein sequence ID" value="KNC20665.1"/>
    <property type="molecule type" value="Genomic_DNA"/>
</dbReference>
<organism evidence="2 3">
    <name type="scientific">Lucilia cuprina</name>
    <name type="common">Green bottle fly</name>
    <name type="synonym">Australian sheep blowfly</name>
    <dbReference type="NCBI Taxonomy" id="7375"/>
    <lineage>
        <taxon>Eukaryota</taxon>
        <taxon>Metazoa</taxon>
        <taxon>Ecdysozoa</taxon>
        <taxon>Arthropoda</taxon>
        <taxon>Hexapoda</taxon>
        <taxon>Insecta</taxon>
        <taxon>Pterygota</taxon>
        <taxon>Neoptera</taxon>
        <taxon>Endopterygota</taxon>
        <taxon>Diptera</taxon>
        <taxon>Brachycera</taxon>
        <taxon>Muscomorpha</taxon>
        <taxon>Oestroidea</taxon>
        <taxon>Calliphoridae</taxon>
        <taxon>Luciliinae</taxon>
        <taxon>Lucilia</taxon>
    </lineage>
</organism>
<protein>
    <submittedName>
        <fullName evidence="2">Uncharacterized protein</fullName>
    </submittedName>
</protein>
<evidence type="ECO:0000256" key="1">
    <source>
        <dbReference type="SAM" id="SignalP"/>
    </source>
</evidence>
<keyword evidence="1" id="KW-0732">Signal</keyword>
<evidence type="ECO:0000313" key="2">
    <source>
        <dbReference type="EMBL" id="KNC20665.1"/>
    </source>
</evidence>
<reference evidence="2 3" key="1">
    <citation type="journal article" date="2015" name="Nat. Commun.">
        <title>Lucilia cuprina genome unlocks parasitic fly biology to underpin future interventions.</title>
        <authorList>
            <person name="Anstead C.A."/>
            <person name="Korhonen P.K."/>
            <person name="Young N.D."/>
            <person name="Hall R.S."/>
            <person name="Jex A.R."/>
            <person name="Murali S.C."/>
            <person name="Hughes D.S."/>
            <person name="Lee S.F."/>
            <person name="Perry T."/>
            <person name="Stroehlein A.J."/>
            <person name="Ansell B.R."/>
            <person name="Breugelmans B."/>
            <person name="Hofmann A."/>
            <person name="Qu J."/>
            <person name="Dugan S."/>
            <person name="Lee S.L."/>
            <person name="Chao H."/>
            <person name="Dinh H."/>
            <person name="Han Y."/>
            <person name="Doddapaneni H.V."/>
            <person name="Worley K.C."/>
            <person name="Muzny D.M."/>
            <person name="Ioannidis P."/>
            <person name="Waterhouse R.M."/>
            <person name="Zdobnov E.M."/>
            <person name="James P.J."/>
            <person name="Bagnall N.H."/>
            <person name="Kotze A.C."/>
            <person name="Gibbs R.A."/>
            <person name="Richards S."/>
            <person name="Batterham P."/>
            <person name="Gasser R.B."/>
        </authorList>
    </citation>
    <scope>NUCLEOTIDE SEQUENCE [LARGE SCALE GENOMIC DNA]</scope>
    <source>
        <strain evidence="2 3">LS</strain>
        <tissue evidence="2">Full body</tissue>
    </source>
</reference>
<name>A0A0L0BKQ2_LUCCU</name>
<keyword evidence="3" id="KW-1185">Reference proteome</keyword>
<gene>
    <name evidence="2" type="ORF">FF38_04791</name>
</gene>
<dbReference type="AlphaFoldDB" id="A0A0L0BKQ2"/>
<feature type="chain" id="PRO_5005534817" evidence="1">
    <location>
        <begin position="29"/>
        <end position="65"/>
    </location>
</feature>